<dbReference type="Gene3D" id="3.40.50.720">
    <property type="entry name" value="NAD(P)-binding Rossmann-like Domain"/>
    <property type="match status" value="1"/>
</dbReference>
<dbReference type="UniPathway" id="UPA00262">
    <property type="reaction ID" value="UER00222"/>
</dbReference>
<evidence type="ECO:0000256" key="6">
    <source>
        <dbReference type="ARBA" id="ARBA00047561"/>
    </source>
</evidence>
<dbReference type="NCBIfam" id="TIGR01470">
    <property type="entry name" value="cysG_Nterm"/>
    <property type="match status" value="1"/>
</dbReference>
<evidence type="ECO:0000256" key="4">
    <source>
        <dbReference type="ARBA" id="ARBA00023027"/>
    </source>
</evidence>
<dbReference type="HOGENOM" id="CLU_011276_8_3_9"/>
<dbReference type="eggNOG" id="COG1648">
    <property type="taxonomic scope" value="Bacteria"/>
</dbReference>
<dbReference type="InterPro" id="IPR036291">
    <property type="entry name" value="NAD(P)-bd_dom_sf"/>
</dbReference>
<accession>G5GHQ1</accession>
<evidence type="ECO:0000313" key="8">
    <source>
        <dbReference type="Proteomes" id="UP000003011"/>
    </source>
</evidence>
<keyword evidence="4" id="KW-0520">NAD</keyword>
<dbReference type="RefSeq" id="WP_005540504.1">
    <property type="nucleotide sequence ID" value="NZ_JH378831.1"/>
</dbReference>
<keyword evidence="3" id="KW-0560">Oxidoreductase</keyword>
<comment type="pathway">
    <text evidence="1">Porphyrin-containing compound metabolism; siroheme biosynthesis; sirohydrochlorin from precorrin-2: step 1/1.</text>
</comment>
<keyword evidence="5" id="KW-0627">Porphyrin biosynthesis</keyword>
<organism evidence="7 8">
    <name type="scientific">Johnsonella ignava ATCC 51276</name>
    <dbReference type="NCBI Taxonomy" id="679200"/>
    <lineage>
        <taxon>Bacteria</taxon>
        <taxon>Bacillati</taxon>
        <taxon>Bacillota</taxon>
        <taxon>Clostridia</taxon>
        <taxon>Lachnospirales</taxon>
        <taxon>Lachnospiraceae</taxon>
        <taxon>Johnsonella</taxon>
    </lineage>
</organism>
<evidence type="ECO:0000256" key="2">
    <source>
        <dbReference type="ARBA" id="ARBA00012400"/>
    </source>
</evidence>
<dbReference type="GO" id="GO:0019354">
    <property type="term" value="P:siroheme biosynthetic process"/>
    <property type="evidence" value="ECO:0007669"/>
    <property type="project" value="UniProtKB-UniPathway"/>
</dbReference>
<name>G5GHQ1_9FIRM</name>
<evidence type="ECO:0000256" key="5">
    <source>
        <dbReference type="ARBA" id="ARBA00023244"/>
    </source>
</evidence>
<dbReference type="AlphaFoldDB" id="G5GHQ1"/>
<evidence type="ECO:0000313" key="7">
    <source>
        <dbReference type="EMBL" id="EHI55744.1"/>
    </source>
</evidence>
<dbReference type="EC" id="1.3.1.76" evidence="2"/>
<dbReference type="InterPro" id="IPR028161">
    <property type="entry name" value="Met8-like"/>
</dbReference>
<dbReference type="OrthoDB" id="9773765at2"/>
<reference evidence="7 8" key="1">
    <citation type="submission" date="2011-08" db="EMBL/GenBank/DDBJ databases">
        <title>The Genome Sequence of Johnsonella ignava ATCC 51276.</title>
        <authorList>
            <consortium name="The Broad Institute Genome Sequencing Platform"/>
            <person name="Earl A."/>
            <person name="Ward D."/>
            <person name="Feldgarden M."/>
            <person name="Gevers D."/>
            <person name="Izard J."/>
            <person name="Blanton J.M."/>
            <person name="Baranova O.V."/>
            <person name="Dewhirst F.E."/>
            <person name="Young S.K."/>
            <person name="Zeng Q."/>
            <person name="Gargeya S."/>
            <person name="Fitzgerald M."/>
            <person name="Haas B."/>
            <person name="Abouelleil A."/>
            <person name="Alvarado L."/>
            <person name="Arachchi H.M."/>
            <person name="Berlin A."/>
            <person name="Brown A."/>
            <person name="Chapman S.B."/>
            <person name="Chen Z."/>
            <person name="Dunbar C."/>
            <person name="Freedman E."/>
            <person name="Gearin G."/>
            <person name="Gellesch M."/>
            <person name="Goldberg J."/>
            <person name="Griggs A."/>
            <person name="Gujja S."/>
            <person name="Heiman D."/>
            <person name="Howarth C."/>
            <person name="Larson L."/>
            <person name="Lui A."/>
            <person name="MacDonald P.J.P."/>
            <person name="Montmayeur A."/>
            <person name="Murphy C."/>
            <person name="Neiman D."/>
            <person name="Pearson M."/>
            <person name="Priest M."/>
            <person name="Roberts A."/>
            <person name="Saif S."/>
            <person name="Shea T."/>
            <person name="Shenoy N."/>
            <person name="Sisk P."/>
            <person name="Stolte C."/>
            <person name="Sykes S."/>
            <person name="Wortman J."/>
            <person name="Nusbaum C."/>
            <person name="Birren B."/>
        </authorList>
    </citation>
    <scope>NUCLEOTIDE SEQUENCE [LARGE SCALE GENOMIC DNA]</scope>
    <source>
        <strain evidence="7 8">ATCC 51276</strain>
    </source>
</reference>
<dbReference type="Pfam" id="PF13241">
    <property type="entry name" value="NAD_binding_7"/>
    <property type="match status" value="1"/>
</dbReference>
<dbReference type="PANTHER" id="PTHR35330:SF1">
    <property type="entry name" value="SIROHEME BIOSYNTHESIS PROTEIN MET8"/>
    <property type="match status" value="1"/>
</dbReference>
<dbReference type="SUPFAM" id="SSF51735">
    <property type="entry name" value="NAD(P)-binding Rossmann-fold domains"/>
    <property type="match status" value="1"/>
</dbReference>
<dbReference type="EMBL" id="ACZL01000017">
    <property type="protein sequence ID" value="EHI55744.1"/>
    <property type="molecule type" value="Genomic_DNA"/>
</dbReference>
<sequence length="161" mass="18407">MKKYFPLFIDISEKNVLVVGGGNIAFRRINILTDFNPFIKVIARKVDKRIVDLKITYKKMEIFERELCEDDFKDVDIILAATDDKKINQNIADEAKKRNIIVNDCSYKDNCDFYFPGIINKDSLVIGVCASGTNHKLVAETVELIKGKIENIFKDKGKNNV</sequence>
<dbReference type="Proteomes" id="UP000003011">
    <property type="component" value="Unassembled WGS sequence"/>
</dbReference>
<dbReference type="GO" id="GO:0004325">
    <property type="term" value="F:ferrochelatase activity"/>
    <property type="evidence" value="ECO:0007669"/>
    <property type="project" value="InterPro"/>
</dbReference>
<dbReference type="STRING" id="679200.HMPREF9333_01091"/>
<comment type="caution">
    <text evidence="7">The sequence shown here is derived from an EMBL/GenBank/DDBJ whole genome shotgun (WGS) entry which is preliminary data.</text>
</comment>
<dbReference type="InterPro" id="IPR006367">
    <property type="entry name" value="Sirohaem_synthase_N"/>
</dbReference>
<protein>
    <recommendedName>
        <fullName evidence="2">precorrin-2 dehydrogenase</fullName>
        <ecNumber evidence="2">1.3.1.76</ecNumber>
    </recommendedName>
</protein>
<evidence type="ECO:0000256" key="3">
    <source>
        <dbReference type="ARBA" id="ARBA00023002"/>
    </source>
</evidence>
<gene>
    <name evidence="7" type="ORF">HMPREF9333_01091</name>
</gene>
<dbReference type="PANTHER" id="PTHR35330">
    <property type="entry name" value="SIROHEME BIOSYNTHESIS PROTEIN MET8"/>
    <property type="match status" value="1"/>
</dbReference>
<dbReference type="GO" id="GO:0043115">
    <property type="term" value="F:precorrin-2 dehydrogenase activity"/>
    <property type="evidence" value="ECO:0007669"/>
    <property type="project" value="UniProtKB-EC"/>
</dbReference>
<comment type="catalytic activity">
    <reaction evidence="6">
        <text>precorrin-2 + NAD(+) = sirohydrochlorin + NADH + 2 H(+)</text>
        <dbReference type="Rhea" id="RHEA:15613"/>
        <dbReference type="ChEBI" id="CHEBI:15378"/>
        <dbReference type="ChEBI" id="CHEBI:57540"/>
        <dbReference type="ChEBI" id="CHEBI:57945"/>
        <dbReference type="ChEBI" id="CHEBI:58351"/>
        <dbReference type="ChEBI" id="CHEBI:58827"/>
        <dbReference type="EC" id="1.3.1.76"/>
    </reaction>
</comment>
<proteinExistence type="predicted"/>
<keyword evidence="8" id="KW-1185">Reference proteome</keyword>
<evidence type="ECO:0000256" key="1">
    <source>
        <dbReference type="ARBA" id="ARBA00005010"/>
    </source>
</evidence>